<keyword evidence="1" id="KW-0812">Transmembrane</keyword>
<evidence type="ECO:0000259" key="2">
    <source>
        <dbReference type="PROSITE" id="PS50112"/>
    </source>
</evidence>
<dbReference type="InterPro" id="IPR000160">
    <property type="entry name" value="GGDEF_dom"/>
</dbReference>
<dbReference type="InterPro" id="IPR035919">
    <property type="entry name" value="EAL_sf"/>
</dbReference>
<evidence type="ECO:0000313" key="6">
    <source>
        <dbReference type="EMBL" id="GGB89346.1"/>
    </source>
</evidence>
<dbReference type="PROSITE" id="PS50883">
    <property type="entry name" value="EAL"/>
    <property type="match status" value="1"/>
</dbReference>
<dbReference type="EMBL" id="BMIJ01000003">
    <property type="protein sequence ID" value="GGB89346.1"/>
    <property type="molecule type" value="Genomic_DNA"/>
</dbReference>
<dbReference type="NCBIfam" id="TIGR00254">
    <property type="entry name" value="GGDEF"/>
    <property type="match status" value="1"/>
</dbReference>
<dbReference type="Proteomes" id="UP000629025">
    <property type="component" value="Unassembled WGS sequence"/>
</dbReference>
<dbReference type="Pfam" id="PF08448">
    <property type="entry name" value="PAS_4"/>
    <property type="match status" value="1"/>
</dbReference>
<keyword evidence="7" id="KW-1185">Reference proteome</keyword>
<evidence type="ECO:0000259" key="4">
    <source>
        <dbReference type="PROSITE" id="PS50883"/>
    </source>
</evidence>
<dbReference type="Pfam" id="PF13426">
    <property type="entry name" value="PAS_9"/>
    <property type="match status" value="1"/>
</dbReference>
<feature type="domain" description="PAS" evidence="2">
    <location>
        <begin position="184"/>
        <end position="236"/>
    </location>
</feature>
<feature type="domain" description="GGDEF" evidence="5">
    <location>
        <begin position="341"/>
        <end position="474"/>
    </location>
</feature>
<dbReference type="InterPro" id="IPR013656">
    <property type="entry name" value="PAS_4"/>
</dbReference>
<dbReference type="InterPro" id="IPR000700">
    <property type="entry name" value="PAS-assoc_C"/>
</dbReference>
<keyword evidence="1" id="KW-0472">Membrane</keyword>
<dbReference type="SUPFAM" id="SSF141868">
    <property type="entry name" value="EAL domain-like"/>
    <property type="match status" value="1"/>
</dbReference>
<gene>
    <name evidence="6" type="ORF">GCM10011352_14170</name>
</gene>
<dbReference type="SUPFAM" id="SSF55785">
    <property type="entry name" value="PYP-like sensor domain (PAS domain)"/>
    <property type="match status" value="2"/>
</dbReference>
<feature type="domain" description="PAC" evidence="3">
    <location>
        <begin position="257"/>
        <end position="309"/>
    </location>
</feature>
<evidence type="ECO:0000313" key="7">
    <source>
        <dbReference type="Proteomes" id="UP000629025"/>
    </source>
</evidence>
<dbReference type="PROSITE" id="PS50112">
    <property type="entry name" value="PAS"/>
    <property type="match status" value="2"/>
</dbReference>
<dbReference type="NCBIfam" id="TIGR00229">
    <property type="entry name" value="sensory_box"/>
    <property type="match status" value="2"/>
</dbReference>
<dbReference type="SMART" id="SM00091">
    <property type="entry name" value="PAS"/>
    <property type="match status" value="2"/>
</dbReference>
<evidence type="ECO:0000259" key="3">
    <source>
        <dbReference type="PROSITE" id="PS50113"/>
    </source>
</evidence>
<proteinExistence type="predicted"/>
<feature type="domain" description="PAS" evidence="2">
    <location>
        <begin position="61"/>
        <end position="115"/>
    </location>
</feature>
<dbReference type="Gene3D" id="3.30.70.270">
    <property type="match status" value="1"/>
</dbReference>
<dbReference type="PANTHER" id="PTHR44757">
    <property type="entry name" value="DIGUANYLATE CYCLASE DGCP"/>
    <property type="match status" value="1"/>
</dbReference>
<keyword evidence="1" id="KW-1133">Transmembrane helix</keyword>
<dbReference type="SMART" id="SM00086">
    <property type="entry name" value="PAC"/>
    <property type="match status" value="2"/>
</dbReference>
<dbReference type="CDD" id="cd00130">
    <property type="entry name" value="PAS"/>
    <property type="match status" value="2"/>
</dbReference>
<dbReference type="InterPro" id="IPR029787">
    <property type="entry name" value="Nucleotide_cyclase"/>
</dbReference>
<dbReference type="SUPFAM" id="SSF55073">
    <property type="entry name" value="Nucleotide cyclase"/>
    <property type="match status" value="1"/>
</dbReference>
<name>A0ABQ1K9Z4_9GAMM</name>
<feature type="transmembrane region" description="Helical" evidence="1">
    <location>
        <begin position="37"/>
        <end position="55"/>
    </location>
</feature>
<dbReference type="CDD" id="cd01949">
    <property type="entry name" value="GGDEF"/>
    <property type="match status" value="1"/>
</dbReference>
<evidence type="ECO:0000259" key="5">
    <source>
        <dbReference type="PROSITE" id="PS50887"/>
    </source>
</evidence>
<accession>A0ABQ1K9Z4</accession>
<dbReference type="Pfam" id="PF00990">
    <property type="entry name" value="GGDEF"/>
    <property type="match status" value="1"/>
</dbReference>
<dbReference type="CDD" id="cd01948">
    <property type="entry name" value="EAL"/>
    <property type="match status" value="1"/>
</dbReference>
<organism evidence="6 7">
    <name type="scientific">Marinobacterium zhoushanense</name>
    <dbReference type="NCBI Taxonomy" id="1679163"/>
    <lineage>
        <taxon>Bacteria</taxon>
        <taxon>Pseudomonadati</taxon>
        <taxon>Pseudomonadota</taxon>
        <taxon>Gammaproteobacteria</taxon>
        <taxon>Oceanospirillales</taxon>
        <taxon>Oceanospirillaceae</taxon>
        <taxon>Marinobacterium</taxon>
    </lineage>
</organism>
<dbReference type="InterPro" id="IPR000014">
    <property type="entry name" value="PAS"/>
</dbReference>
<dbReference type="Pfam" id="PF00563">
    <property type="entry name" value="EAL"/>
    <property type="match status" value="1"/>
</dbReference>
<dbReference type="Gene3D" id="3.30.450.20">
    <property type="entry name" value="PAS domain"/>
    <property type="match status" value="2"/>
</dbReference>
<protein>
    <submittedName>
        <fullName evidence="6">GGDEF domain-containing protein</fullName>
    </submittedName>
</protein>
<dbReference type="InterPro" id="IPR052155">
    <property type="entry name" value="Biofilm_reg_signaling"/>
</dbReference>
<dbReference type="PANTHER" id="PTHR44757:SF2">
    <property type="entry name" value="BIOFILM ARCHITECTURE MAINTENANCE PROTEIN MBAA"/>
    <property type="match status" value="1"/>
</dbReference>
<feature type="domain" description="EAL" evidence="4">
    <location>
        <begin position="483"/>
        <end position="736"/>
    </location>
</feature>
<dbReference type="InterPro" id="IPR035965">
    <property type="entry name" value="PAS-like_dom_sf"/>
</dbReference>
<dbReference type="PROSITE" id="PS50887">
    <property type="entry name" value="GGDEF"/>
    <property type="match status" value="1"/>
</dbReference>
<dbReference type="SMART" id="SM00267">
    <property type="entry name" value="GGDEF"/>
    <property type="match status" value="1"/>
</dbReference>
<feature type="domain" description="PAC" evidence="3">
    <location>
        <begin position="134"/>
        <end position="187"/>
    </location>
</feature>
<comment type="caution">
    <text evidence="6">The sequence shown here is derived from an EMBL/GenBank/DDBJ whole genome shotgun (WGS) entry which is preliminary data.</text>
</comment>
<dbReference type="InterPro" id="IPR001610">
    <property type="entry name" value="PAC"/>
</dbReference>
<reference evidence="7" key="1">
    <citation type="journal article" date="2019" name="Int. J. Syst. Evol. Microbiol.">
        <title>The Global Catalogue of Microorganisms (GCM) 10K type strain sequencing project: providing services to taxonomists for standard genome sequencing and annotation.</title>
        <authorList>
            <consortium name="The Broad Institute Genomics Platform"/>
            <consortium name="The Broad Institute Genome Sequencing Center for Infectious Disease"/>
            <person name="Wu L."/>
            <person name="Ma J."/>
        </authorList>
    </citation>
    <scope>NUCLEOTIDE SEQUENCE [LARGE SCALE GENOMIC DNA]</scope>
    <source>
        <strain evidence="7">CGMCC 1.15341</strain>
    </source>
</reference>
<sequence length="740" mass="83403">MIYGFFSLLWIFLSDTVLQMLVSDIQILSFLQTIKGFGFVVISTLLIFGLVSYYAKRMLAAQHHLRALIDTLPDLVWLKDEKGVYLSCNRKFESLFGASESEIVGKTDYDFVDAELADFFRKHDLIAMHADRSSVNEEQLTFADDGHTEILETIKTPMKDETGKLIGILGIGRDITRRKQRETEIRVLTQAVEQSPVAVVLADPSRRVTFVNRAFERISGYPSEEVVGRAFELVDLELNEAELVAEIWHSISAGEPWQGELRSRRKGGEQYWEHAYLSPVLGGSGEVSHYLALKEDISLRKRQEERLQYQAHYDPLTALPNRVLIMDRLQQLIRDARRNNEYVAVMFLDLDDFKKINDSMGHDVGDQALVQAASRLVDSVREGDSVGRLGGDEFIVLAGHFSQKESVQVVAANILESFWDTFDLGGREIMLTASIGIAIYPFDGDSLSELLKSADTAMYLSKAQGRNRYAFFTNELNQSISRRLQIEEHLRAAIDNGELRVAYQPQYEVKSRSMIGVEALLRWNSSALGQVGPDEFIPIAEQSGLIVPIGRFVMQQALSDAMQWVAQEPQFKLAVNISPVQFRDEELADFLRQELERSGFPASRLELEITEGILMRGGPMVENTLATLHEMGICLSMDDFGTGYSSLSYLRRYPVDELKIDRSFVQEMTVDEADRELVSAAISLSRGLGLRVVAEGVESKEQLEALSEMECAVVQGFLLSKPVCAKEIDALLMQREWELS</sequence>
<dbReference type="InterPro" id="IPR001633">
    <property type="entry name" value="EAL_dom"/>
</dbReference>
<dbReference type="PROSITE" id="PS50113">
    <property type="entry name" value="PAC"/>
    <property type="match status" value="2"/>
</dbReference>
<dbReference type="SMART" id="SM00052">
    <property type="entry name" value="EAL"/>
    <property type="match status" value="1"/>
</dbReference>
<feature type="transmembrane region" description="Helical" evidence="1">
    <location>
        <begin position="6"/>
        <end position="25"/>
    </location>
</feature>
<dbReference type="Gene3D" id="3.20.20.450">
    <property type="entry name" value="EAL domain"/>
    <property type="match status" value="1"/>
</dbReference>
<evidence type="ECO:0000256" key="1">
    <source>
        <dbReference type="SAM" id="Phobius"/>
    </source>
</evidence>
<dbReference type="InterPro" id="IPR043128">
    <property type="entry name" value="Rev_trsase/Diguanyl_cyclase"/>
</dbReference>